<feature type="region of interest" description="Disordered" evidence="12">
    <location>
        <begin position="1"/>
        <end position="24"/>
    </location>
</feature>
<keyword evidence="3 11" id="KW-0533">Nickel</keyword>
<dbReference type="PANTHER" id="PTHR23418:SF0">
    <property type="entry name" value="ACIREDUCTONE DIOXYGENASE"/>
    <property type="match status" value="1"/>
</dbReference>
<evidence type="ECO:0000313" key="14">
    <source>
        <dbReference type="WBParaSite" id="Pan_g18144.t1"/>
    </source>
</evidence>
<feature type="binding site" evidence="11">
    <location>
        <position position="83"/>
    </location>
    <ligand>
        <name>Ni(2+)</name>
        <dbReference type="ChEBI" id="CHEBI:49786"/>
        <note>for nickel-dependent acireductone dioxygenase activity</note>
    </ligand>
</feature>
<accession>A0A7E4VAQ5</accession>
<organism evidence="13 14">
    <name type="scientific">Panagrellus redivivus</name>
    <name type="common">Microworm</name>
    <dbReference type="NCBI Taxonomy" id="6233"/>
    <lineage>
        <taxon>Eukaryota</taxon>
        <taxon>Metazoa</taxon>
        <taxon>Ecdysozoa</taxon>
        <taxon>Nematoda</taxon>
        <taxon>Chromadorea</taxon>
        <taxon>Rhabditida</taxon>
        <taxon>Tylenchina</taxon>
        <taxon>Panagrolaimomorpha</taxon>
        <taxon>Panagrolaimoidea</taxon>
        <taxon>Panagrolaimidae</taxon>
        <taxon>Panagrellus</taxon>
    </lineage>
</organism>
<dbReference type="CDD" id="cd02232">
    <property type="entry name" value="cupin_ARD"/>
    <property type="match status" value="1"/>
</dbReference>
<dbReference type="InterPro" id="IPR027496">
    <property type="entry name" value="ARD_euk"/>
</dbReference>
<evidence type="ECO:0000256" key="7">
    <source>
        <dbReference type="ARBA" id="ARBA00023002"/>
    </source>
</evidence>
<dbReference type="UniPathway" id="UPA00904">
    <property type="reaction ID" value="UER00878"/>
</dbReference>
<evidence type="ECO:0000256" key="9">
    <source>
        <dbReference type="ARBA" id="ARBA00023167"/>
    </source>
</evidence>
<keyword evidence="7 11" id="KW-0560">Oxidoreductase</keyword>
<evidence type="ECO:0000256" key="4">
    <source>
        <dbReference type="ARBA" id="ARBA00022605"/>
    </source>
</evidence>
<protein>
    <recommendedName>
        <fullName evidence="11">Acireductone dioxygenase</fullName>
    </recommendedName>
    <alternativeName>
        <fullName evidence="11">Acireductone dioxygenase (Fe(2+)-requiring)</fullName>
        <shortName evidence="11">ARD'</shortName>
        <shortName evidence="11">Fe-ARD</shortName>
        <ecNumber evidence="11">1.13.11.54</ecNumber>
    </alternativeName>
    <alternativeName>
        <fullName evidence="11">Acireductone dioxygenase (Ni(2+)-requiring)</fullName>
        <shortName evidence="11">ARD</shortName>
        <shortName evidence="11">Ni-ARD</shortName>
        <ecNumber evidence="11">1.13.11.53</ecNumber>
    </alternativeName>
</protein>
<keyword evidence="8 11" id="KW-0408">Iron</keyword>
<evidence type="ECO:0000256" key="3">
    <source>
        <dbReference type="ARBA" id="ARBA00022596"/>
    </source>
</evidence>
<dbReference type="Proteomes" id="UP000492821">
    <property type="component" value="Unassembled WGS sequence"/>
</dbReference>
<dbReference type="SUPFAM" id="SSF51182">
    <property type="entry name" value="RmlC-like cupins"/>
    <property type="match status" value="1"/>
</dbReference>
<feature type="binding site" evidence="11">
    <location>
        <position position="89"/>
    </location>
    <ligand>
        <name>Ni(2+)</name>
        <dbReference type="ChEBI" id="CHEBI:49786"/>
        <note>for nickel-dependent acireductone dioxygenase activity</note>
    </ligand>
</feature>
<dbReference type="AlphaFoldDB" id="A0A7E4VAQ5"/>
<dbReference type="GO" id="GO:0016151">
    <property type="term" value="F:nickel cation binding"/>
    <property type="evidence" value="ECO:0007669"/>
    <property type="project" value="UniProtKB-UniRule"/>
</dbReference>
<comment type="catalytic activity">
    <reaction evidence="11">
        <text>1,2-dihydroxy-5-(methylsulfanyl)pent-1-en-3-one + O2 = 3-(methylsulfanyl)propanoate + CO + formate + 2 H(+)</text>
        <dbReference type="Rhea" id="RHEA:14161"/>
        <dbReference type="ChEBI" id="CHEBI:15378"/>
        <dbReference type="ChEBI" id="CHEBI:15379"/>
        <dbReference type="ChEBI" id="CHEBI:15740"/>
        <dbReference type="ChEBI" id="CHEBI:17245"/>
        <dbReference type="ChEBI" id="CHEBI:49016"/>
        <dbReference type="ChEBI" id="CHEBI:49252"/>
        <dbReference type="EC" id="1.13.11.53"/>
    </reaction>
</comment>
<feature type="binding site" evidence="11">
    <location>
        <position position="85"/>
    </location>
    <ligand>
        <name>Fe(2+)</name>
        <dbReference type="ChEBI" id="CHEBI:29033"/>
        <note>for iron-dependent acireductone dioxygenase activity</note>
    </ligand>
</feature>
<name>A0A7E4VAQ5_PANRE</name>
<dbReference type="Gene3D" id="2.60.120.10">
    <property type="entry name" value="Jelly Rolls"/>
    <property type="match status" value="1"/>
</dbReference>
<keyword evidence="13" id="KW-1185">Reference proteome</keyword>
<keyword evidence="9 11" id="KW-0486">Methionine biosynthesis</keyword>
<dbReference type="WBParaSite" id="Pan_g18144.t1">
    <property type="protein sequence ID" value="Pan_g18144.t1"/>
    <property type="gene ID" value="Pan_g18144"/>
</dbReference>
<comment type="similarity">
    <text evidence="11">Belongs to the acireductone dioxygenase (ARD) family.</text>
</comment>
<dbReference type="GO" id="GO:0010308">
    <property type="term" value="F:acireductone dioxygenase (Ni2+-requiring) activity"/>
    <property type="evidence" value="ECO:0007669"/>
    <property type="project" value="UniProtKB-UniRule"/>
</dbReference>
<dbReference type="GO" id="GO:0010309">
    <property type="term" value="F:acireductone dioxygenase [iron(II)-requiring] activity"/>
    <property type="evidence" value="ECO:0007669"/>
    <property type="project" value="UniProtKB-UniRule"/>
</dbReference>
<comment type="catalytic activity">
    <reaction evidence="1 11">
        <text>1,2-dihydroxy-5-(methylsulfanyl)pent-1-en-3-one + O2 = 4-methylsulfanyl-2-oxobutanoate + formate + 2 H(+)</text>
        <dbReference type="Rhea" id="RHEA:24504"/>
        <dbReference type="ChEBI" id="CHEBI:15378"/>
        <dbReference type="ChEBI" id="CHEBI:15379"/>
        <dbReference type="ChEBI" id="CHEBI:15740"/>
        <dbReference type="ChEBI" id="CHEBI:16723"/>
        <dbReference type="ChEBI" id="CHEBI:49252"/>
        <dbReference type="EC" id="1.13.11.54"/>
    </reaction>
</comment>
<dbReference type="GO" id="GO:0005737">
    <property type="term" value="C:cytoplasm"/>
    <property type="evidence" value="ECO:0007669"/>
    <property type="project" value="UniProtKB-SubCell"/>
</dbReference>
<dbReference type="FunFam" id="2.60.120.10:FF:000099">
    <property type="entry name" value="1,2-dihydroxy-3-keto-5-methylthiopentene dioxygenase"/>
    <property type="match status" value="1"/>
</dbReference>
<dbReference type="EC" id="1.13.11.54" evidence="11"/>
<evidence type="ECO:0000256" key="8">
    <source>
        <dbReference type="ARBA" id="ARBA00023004"/>
    </source>
</evidence>
<evidence type="ECO:0000256" key="2">
    <source>
        <dbReference type="ARBA" id="ARBA00022490"/>
    </source>
</evidence>
<dbReference type="InterPro" id="IPR014710">
    <property type="entry name" value="RmlC-like_jellyroll"/>
</dbReference>
<feature type="binding site" evidence="11">
    <location>
        <position position="128"/>
    </location>
    <ligand>
        <name>Ni(2+)</name>
        <dbReference type="ChEBI" id="CHEBI:49786"/>
        <note>for nickel-dependent acireductone dioxygenase activity</note>
    </ligand>
</feature>
<dbReference type="GO" id="GO:0005506">
    <property type="term" value="F:iron ion binding"/>
    <property type="evidence" value="ECO:0007669"/>
    <property type="project" value="UniProtKB-UniRule"/>
</dbReference>
<keyword evidence="6 11" id="KW-0223">Dioxygenase</keyword>
<keyword evidence="5 11" id="KW-0479">Metal-binding</keyword>
<feature type="binding site" evidence="11">
    <location>
        <position position="128"/>
    </location>
    <ligand>
        <name>Fe(2+)</name>
        <dbReference type="ChEBI" id="CHEBI:29033"/>
        <note>for iron-dependent acireductone dioxygenase activity</note>
    </ligand>
</feature>
<dbReference type="InterPro" id="IPR011051">
    <property type="entry name" value="RmlC_Cupin_sf"/>
</dbReference>
<dbReference type="GO" id="GO:0005634">
    <property type="term" value="C:nucleus"/>
    <property type="evidence" value="ECO:0007669"/>
    <property type="project" value="UniProtKB-SubCell"/>
</dbReference>
<dbReference type="PANTHER" id="PTHR23418">
    <property type="entry name" value="ACIREDUCTONE DIOXYGENASE"/>
    <property type="match status" value="1"/>
</dbReference>
<feature type="binding site" evidence="11">
    <location>
        <position position="85"/>
    </location>
    <ligand>
        <name>Ni(2+)</name>
        <dbReference type="ChEBI" id="CHEBI:49786"/>
        <note>for nickel-dependent acireductone dioxygenase activity</note>
    </ligand>
</feature>
<keyword evidence="10 11" id="KW-0539">Nucleus</keyword>
<comment type="cofactor">
    <cofactor evidence="11">
        <name>Fe(2+)</name>
        <dbReference type="ChEBI" id="CHEBI:29033"/>
    </cofactor>
    <cofactor evidence="11">
        <name>Ni(2+)</name>
        <dbReference type="ChEBI" id="CHEBI:49786"/>
    </cofactor>
    <text evidence="11">Binds either 1 Fe or Ni cation per monomer. Iron-binding promotes an acireductone dioxygenase reaction producing 2-keto-4-methylthiobutyrate, while nickel-binding promotes an acireductone dioxygenase reaction producing 3-(methylsulfanyl)propanoate.</text>
</comment>
<proteinExistence type="inferred from homology"/>
<dbReference type="EC" id="1.13.11.53" evidence="11"/>
<sequence length="175" mass="20590">MVKAWFMPNTVTDPRDENQLNPPEPATLEQLSKIGVLYYYSEKRDGLDKIAKERGYDNNDEVVISKNTLPNYEDKVKAFFEEHLHTDEEIRYIADGYGYFDVRDGEDRWIRILSEPGDLLILPAGIYHRFAPRHDDYVHAVRMFRGLPKWEAHNRSEEADSLPERVQYTKEVLTQ</sequence>
<keyword evidence="2 11" id="KW-0963">Cytoplasm</keyword>
<comment type="pathway">
    <text evidence="11">Amino-acid biosynthesis; L-methionine biosynthesis via salvage pathway; L-methionine from S-methyl-5-thio-alpha-D-ribose 1-phosphate: step 5/6.</text>
</comment>
<evidence type="ECO:0000256" key="1">
    <source>
        <dbReference type="ARBA" id="ARBA00000428"/>
    </source>
</evidence>
<evidence type="ECO:0000256" key="11">
    <source>
        <dbReference type="HAMAP-Rule" id="MF_03154"/>
    </source>
</evidence>
<dbReference type="Pfam" id="PF03079">
    <property type="entry name" value="ARD"/>
    <property type="match status" value="1"/>
</dbReference>
<reference evidence="13" key="1">
    <citation type="journal article" date="2013" name="Genetics">
        <title>The draft genome and transcriptome of Panagrellus redivivus are shaped by the harsh demands of a free-living lifestyle.</title>
        <authorList>
            <person name="Srinivasan J."/>
            <person name="Dillman A.R."/>
            <person name="Macchietto M.G."/>
            <person name="Heikkinen L."/>
            <person name="Lakso M."/>
            <person name="Fracchia K.M."/>
            <person name="Antoshechkin I."/>
            <person name="Mortazavi A."/>
            <person name="Wong G."/>
            <person name="Sternberg P.W."/>
        </authorList>
    </citation>
    <scope>NUCLEOTIDE SEQUENCE [LARGE SCALE GENOMIC DNA]</scope>
    <source>
        <strain evidence="13">MT8872</strain>
    </source>
</reference>
<dbReference type="GO" id="GO:0019509">
    <property type="term" value="P:L-methionine salvage from methylthioadenosine"/>
    <property type="evidence" value="ECO:0007669"/>
    <property type="project" value="UniProtKB-UniRule"/>
</dbReference>
<evidence type="ECO:0000313" key="13">
    <source>
        <dbReference type="Proteomes" id="UP000492821"/>
    </source>
</evidence>
<feature type="binding site" evidence="11">
    <location>
        <position position="83"/>
    </location>
    <ligand>
        <name>Fe(2+)</name>
        <dbReference type="ChEBI" id="CHEBI:29033"/>
        <note>for iron-dependent acireductone dioxygenase activity</note>
    </ligand>
</feature>
<feature type="binding site" evidence="11">
    <location>
        <position position="89"/>
    </location>
    <ligand>
        <name>Fe(2+)</name>
        <dbReference type="ChEBI" id="CHEBI:29033"/>
        <note>for iron-dependent acireductone dioxygenase activity</note>
    </ligand>
</feature>
<evidence type="ECO:0000256" key="12">
    <source>
        <dbReference type="SAM" id="MobiDB-lite"/>
    </source>
</evidence>
<evidence type="ECO:0000256" key="6">
    <source>
        <dbReference type="ARBA" id="ARBA00022964"/>
    </source>
</evidence>
<dbReference type="HAMAP" id="MF_03154">
    <property type="entry name" value="Salvage_MtnD_euk"/>
    <property type="match status" value="1"/>
</dbReference>
<comment type="subcellular location">
    <subcellularLocation>
        <location evidence="11">Cytoplasm</location>
    </subcellularLocation>
    <subcellularLocation>
        <location evidence="11">Nucleus</location>
    </subcellularLocation>
</comment>
<keyword evidence="4 11" id="KW-0028">Amino-acid biosynthesis</keyword>
<dbReference type="InterPro" id="IPR004313">
    <property type="entry name" value="ARD"/>
</dbReference>
<reference evidence="14" key="2">
    <citation type="submission" date="2020-10" db="UniProtKB">
        <authorList>
            <consortium name="WormBaseParasite"/>
        </authorList>
    </citation>
    <scope>IDENTIFICATION</scope>
</reference>
<evidence type="ECO:0000256" key="5">
    <source>
        <dbReference type="ARBA" id="ARBA00022723"/>
    </source>
</evidence>
<comment type="function">
    <text evidence="11">Catalyzes 2 different reactions between oxygen and the acireductone 1,2-dihydroxy-3-keto-5-methylthiopentene (DHK-MTPene) depending upon the metal bound in the active site. Fe-containing acireductone dioxygenase (Fe-ARD) produces formate and 2-keto-4-methylthiobutyrate (KMTB), the alpha-ketoacid precursor of methionine in the methionine recycle pathway. Ni-containing acireductone dioxygenase (Ni-ARD) produces methylthiopropionate, carbon monoxide and formate, and does not lie on the methionine recycle pathway.</text>
</comment>
<evidence type="ECO:0000256" key="10">
    <source>
        <dbReference type="ARBA" id="ARBA00023242"/>
    </source>
</evidence>